<keyword evidence="1" id="KW-0560">Oxidoreductase</keyword>
<gene>
    <name evidence="4" type="ORF">A9Q02_00650</name>
</gene>
<dbReference type="Pfam" id="PF00107">
    <property type="entry name" value="ADH_zinc_N"/>
    <property type="match status" value="1"/>
</dbReference>
<evidence type="ECO:0000259" key="3">
    <source>
        <dbReference type="Pfam" id="PF08240"/>
    </source>
</evidence>
<dbReference type="Pfam" id="PF08240">
    <property type="entry name" value="ADH_N"/>
    <property type="match status" value="1"/>
</dbReference>
<dbReference type="RefSeq" id="WP_097651521.1">
    <property type="nucleotide sequence ID" value="NZ_LYXE01000063.1"/>
</dbReference>
<dbReference type="OrthoDB" id="9806940at2"/>
<dbReference type="Proteomes" id="UP000220922">
    <property type="component" value="Unassembled WGS sequence"/>
</dbReference>
<feature type="domain" description="Alcohol dehydrogenase-like C-terminal" evidence="2">
    <location>
        <begin position="160"/>
        <end position="262"/>
    </location>
</feature>
<dbReference type="InterPro" id="IPR011032">
    <property type="entry name" value="GroES-like_sf"/>
</dbReference>
<reference evidence="4 5" key="1">
    <citation type="submission" date="2016-05" db="EMBL/GenBank/DDBJ databases">
        <authorList>
            <person name="Lavstsen T."/>
            <person name="Jespersen J.S."/>
        </authorList>
    </citation>
    <scope>NUCLEOTIDE SEQUENCE [LARGE SCALE GENOMIC DNA]</scope>
    <source>
        <strain evidence="4 5">B7-9</strain>
    </source>
</reference>
<dbReference type="PANTHER" id="PTHR43189:SF1">
    <property type="entry name" value="ZINC-TYPE ALCOHOL DEHYDROGENASE-LIKE PROTEIN C1198.01"/>
    <property type="match status" value="1"/>
</dbReference>
<feature type="domain" description="Alcohol dehydrogenase-like N-terminal" evidence="3">
    <location>
        <begin position="28"/>
        <end position="120"/>
    </location>
</feature>
<evidence type="ECO:0000256" key="1">
    <source>
        <dbReference type="ARBA" id="ARBA00023002"/>
    </source>
</evidence>
<accession>A0A2H3KNH3</accession>
<dbReference type="InterPro" id="IPR013154">
    <property type="entry name" value="ADH-like_N"/>
</dbReference>
<dbReference type="SUPFAM" id="SSF50129">
    <property type="entry name" value="GroES-like"/>
    <property type="match status" value="1"/>
</dbReference>
<dbReference type="CDD" id="cd08255">
    <property type="entry name" value="2-desacetyl-2-hydroxyethyl_bacteriochlorophyllide_like"/>
    <property type="match status" value="1"/>
</dbReference>
<dbReference type="AlphaFoldDB" id="A0A2H3KNH3"/>
<organism evidence="4 5">
    <name type="scientific">Candidatus Chloroploca asiatica</name>
    <dbReference type="NCBI Taxonomy" id="1506545"/>
    <lineage>
        <taxon>Bacteria</taxon>
        <taxon>Bacillati</taxon>
        <taxon>Chloroflexota</taxon>
        <taxon>Chloroflexia</taxon>
        <taxon>Chloroflexales</taxon>
        <taxon>Chloroflexineae</taxon>
        <taxon>Oscillochloridaceae</taxon>
        <taxon>Candidatus Chloroploca</taxon>
    </lineage>
</organism>
<sequence>MPIKSRAVVIPRRNTIELRTVQVLEPQAGDVLLRTAFTSISAGTERMLLDGRMPHPALLFPVVPGYETVGQVVKVGAKAPQELLGQWVYVGGARCFRGVNPAWGGQSEYISAEADRVVPLGSIDPATGVVLALAATALHGLNIAQIRKTDRVLVLGQGIVGQLAARLARIQGAQHVAVADRVGVRLAVAEADQVIDITRESLDEALGEANINVIIEATGSMPALVGALPLLANHGRVLLLGYYDHINIPYAPVFMREAQILVAREWQFGADGDLPRVRDMLASGDLNVNGLLTHRVPLDRIQAAYRLALEDPSCLKVVVEWPQDEATSEV</sequence>
<protein>
    <submittedName>
        <fullName evidence="4">Alcohol dehydrogenase</fullName>
    </submittedName>
</protein>
<proteinExistence type="predicted"/>
<keyword evidence="5" id="KW-1185">Reference proteome</keyword>
<dbReference type="EMBL" id="LYXE01000063">
    <property type="protein sequence ID" value="PDV99758.1"/>
    <property type="molecule type" value="Genomic_DNA"/>
</dbReference>
<dbReference type="Gene3D" id="3.40.50.720">
    <property type="entry name" value="NAD(P)-binding Rossmann-like Domain"/>
    <property type="match status" value="1"/>
</dbReference>
<evidence type="ECO:0000313" key="5">
    <source>
        <dbReference type="Proteomes" id="UP000220922"/>
    </source>
</evidence>
<evidence type="ECO:0000259" key="2">
    <source>
        <dbReference type="Pfam" id="PF00107"/>
    </source>
</evidence>
<comment type="caution">
    <text evidence="4">The sequence shown here is derived from an EMBL/GenBank/DDBJ whole genome shotgun (WGS) entry which is preliminary data.</text>
</comment>
<dbReference type="InterPro" id="IPR013149">
    <property type="entry name" value="ADH-like_C"/>
</dbReference>
<dbReference type="Gene3D" id="3.90.180.10">
    <property type="entry name" value="Medium-chain alcohol dehydrogenases, catalytic domain"/>
    <property type="match status" value="2"/>
</dbReference>
<evidence type="ECO:0000313" key="4">
    <source>
        <dbReference type="EMBL" id="PDV99758.1"/>
    </source>
</evidence>
<name>A0A2H3KNH3_9CHLR</name>
<dbReference type="GO" id="GO:0016491">
    <property type="term" value="F:oxidoreductase activity"/>
    <property type="evidence" value="ECO:0007669"/>
    <property type="project" value="UniProtKB-KW"/>
</dbReference>
<dbReference type="InterPro" id="IPR036291">
    <property type="entry name" value="NAD(P)-bd_dom_sf"/>
</dbReference>
<dbReference type="PANTHER" id="PTHR43189">
    <property type="entry name" value="ZINC-TYPE ALCOHOL DEHYDROGENASE-LIKE PROTEIN C1198.01-RELATED"/>
    <property type="match status" value="1"/>
</dbReference>
<dbReference type="SUPFAM" id="SSF51735">
    <property type="entry name" value="NAD(P)-binding Rossmann-fold domains"/>
    <property type="match status" value="1"/>
</dbReference>